<dbReference type="Proteomes" id="UP001175228">
    <property type="component" value="Unassembled WGS sequence"/>
</dbReference>
<keyword evidence="2" id="KW-1185">Reference proteome</keyword>
<name>A0AA39QKN8_9AGAR</name>
<evidence type="ECO:0000313" key="2">
    <source>
        <dbReference type="Proteomes" id="UP001175228"/>
    </source>
</evidence>
<accession>A0AA39QKN8</accession>
<dbReference type="AlphaFoldDB" id="A0AA39QKN8"/>
<organism evidence="1 2">
    <name type="scientific">Armillaria luteobubalina</name>
    <dbReference type="NCBI Taxonomy" id="153913"/>
    <lineage>
        <taxon>Eukaryota</taxon>
        <taxon>Fungi</taxon>
        <taxon>Dikarya</taxon>
        <taxon>Basidiomycota</taxon>
        <taxon>Agaricomycotina</taxon>
        <taxon>Agaricomycetes</taxon>
        <taxon>Agaricomycetidae</taxon>
        <taxon>Agaricales</taxon>
        <taxon>Marasmiineae</taxon>
        <taxon>Physalacriaceae</taxon>
        <taxon>Armillaria</taxon>
    </lineage>
</organism>
<gene>
    <name evidence="1" type="ORF">EDD18DRAFT_1100261</name>
</gene>
<evidence type="ECO:0000313" key="1">
    <source>
        <dbReference type="EMBL" id="KAK0503408.1"/>
    </source>
</evidence>
<dbReference type="EMBL" id="JAUEPU010000004">
    <property type="protein sequence ID" value="KAK0503408.1"/>
    <property type="molecule type" value="Genomic_DNA"/>
</dbReference>
<proteinExistence type="predicted"/>
<reference evidence="1" key="1">
    <citation type="submission" date="2023-06" db="EMBL/GenBank/DDBJ databases">
        <authorList>
            <consortium name="Lawrence Berkeley National Laboratory"/>
            <person name="Ahrendt S."/>
            <person name="Sahu N."/>
            <person name="Indic B."/>
            <person name="Wong-Bajracharya J."/>
            <person name="Merenyi Z."/>
            <person name="Ke H.-M."/>
            <person name="Monk M."/>
            <person name="Kocsube S."/>
            <person name="Drula E."/>
            <person name="Lipzen A."/>
            <person name="Balint B."/>
            <person name="Henrissat B."/>
            <person name="Andreopoulos B."/>
            <person name="Martin F.M."/>
            <person name="Harder C.B."/>
            <person name="Rigling D."/>
            <person name="Ford K.L."/>
            <person name="Foster G.D."/>
            <person name="Pangilinan J."/>
            <person name="Papanicolaou A."/>
            <person name="Barry K."/>
            <person name="LaButti K."/>
            <person name="Viragh M."/>
            <person name="Koriabine M."/>
            <person name="Yan M."/>
            <person name="Riley R."/>
            <person name="Champramary S."/>
            <person name="Plett K.L."/>
            <person name="Tsai I.J."/>
            <person name="Slot J."/>
            <person name="Sipos G."/>
            <person name="Plett J."/>
            <person name="Nagy L.G."/>
            <person name="Grigoriev I.V."/>
        </authorList>
    </citation>
    <scope>NUCLEOTIDE SEQUENCE</scope>
    <source>
        <strain evidence="1">HWK02</strain>
    </source>
</reference>
<protein>
    <submittedName>
        <fullName evidence="1">Uncharacterized protein</fullName>
    </submittedName>
</protein>
<sequence>MKNGSRIVYSLRDIGGKSKLKQGEDNSSSISRDFNSVLHGDSIVLSATLGFMTGGVSVIDDENLKHMDKYENDSIGITGFVWQQNFTRESRDYNILRLLQTSDEGIKEE</sequence>
<comment type="caution">
    <text evidence="1">The sequence shown here is derived from an EMBL/GenBank/DDBJ whole genome shotgun (WGS) entry which is preliminary data.</text>
</comment>